<evidence type="ECO:0000259" key="1">
    <source>
        <dbReference type="Pfam" id="PF08241"/>
    </source>
</evidence>
<dbReference type="EMBL" id="DSFH01000065">
    <property type="protein sequence ID" value="HEW64448.1"/>
    <property type="molecule type" value="Genomic_DNA"/>
</dbReference>
<organism evidence="2">
    <name type="scientific">Fervidicoccus fontis</name>
    <dbReference type="NCBI Taxonomy" id="683846"/>
    <lineage>
        <taxon>Archaea</taxon>
        <taxon>Thermoproteota</taxon>
        <taxon>Thermoprotei</taxon>
        <taxon>Fervidicoccales</taxon>
        <taxon>Fervidicoccaceae</taxon>
        <taxon>Fervidicoccus</taxon>
    </lineage>
</organism>
<dbReference type="GO" id="GO:0032259">
    <property type="term" value="P:methylation"/>
    <property type="evidence" value="ECO:0007669"/>
    <property type="project" value="UniProtKB-KW"/>
</dbReference>
<sequence>MFFKCKSVNFSWLIKLNNKGKRITFKIFDERTKEYDSWFDKQQKIYKSEVDLAKRFPCISPCLEIGVGTGRFAKPLNVEFGIDPSVSSLKISAEKGIEVIRATAEYLPLRDESFNTAYLIVTLCFVEDPNRTLLEAFRILKPEGKLVTCVVPLDSQWGSFYEEKKKKGETFFYKEAVFFTKKEIKEMISNAGFILEKFGSVLHYPPNSSPVPEEPSFNENGSFVCYEAKKPIV</sequence>
<dbReference type="Gene3D" id="3.40.50.150">
    <property type="entry name" value="Vaccinia Virus protein VP39"/>
    <property type="match status" value="1"/>
</dbReference>
<dbReference type="Pfam" id="PF08241">
    <property type="entry name" value="Methyltransf_11"/>
    <property type="match status" value="1"/>
</dbReference>
<proteinExistence type="predicted"/>
<reference evidence="2" key="1">
    <citation type="journal article" date="2020" name="mSystems">
        <title>Genome- and Community-Level Interaction Insights into Carbon Utilization and Element Cycling Functions of Hydrothermarchaeota in Hydrothermal Sediment.</title>
        <authorList>
            <person name="Zhou Z."/>
            <person name="Liu Y."/>
            <person name="Xu W."/>
            <person name="Pan J."/>
            <person name="Luo Z.H."/>
            <person name="Li M."/>
        </authorList>
    </citation>
    <scope>NUCLEOTIDE SEQUENCE [LARGE SCALE GENOMIC DNA]</scope>
    <source>
        <strain evidence="2">SpSt-1261</strain>
    </source>
</reference>
<dbReference type="InterPro" id="IPR029063">
    <property type="entry name" value="SAM-dependent_MTases_sf"/>
</dbReference>
<comment type="caution">
    <text evidence="2">The sequence shown here is derived from an EMBL/GenBank/DDBJ whole genome shotgun (WGS) entry which is preliminary data.</text>
</comment>
<dbReference type="Proteomes" id="UP000886076">
    <property type="component" value="Unassembled WGS sequence"/>
</dbReference>
<dbReference type="CDD" id="cd02440">
    <property type="entry name" value="AdoMet_MTases"/>
    <property type="match status" value="1"/>
</dbReference>
<dbReference type="InterPro" id="IPR013216">
    <property type="entry name" value="Methyltransf_11"/>
</dbReference>
<accession>A0A7C2VD54</accession>
<dbReference type="AlphaFoldDB" id="A0A7C2VD54"/>
<keyword evidence="2" id="KW-0808">Transferase</keyword>
<gene>
    <name evidence="2" type="ORF">ENO39_05290</name>
</gene>
<protein>
    <submittedName>
        <fullName evidence="2">Class I SAM-dependent methyltransferase</fullName>
    </submittedName>
</protein>
<dbReference type="PANTHER" id="PTHR42912:SF80">
    <property type="entry name" value="METHYLTRANSFERASE DOMAIN-CONTAINING PROTEIN"/>
    <property type="match status" value="1"/>
</dbReference>
<feature type="domain" description="Methyltransferase type 11" evidence="1">
    <location>
        <begin position="63"/>
        <end position="147"/>
    </location>
</feature>
<name>A0A7C2VD54_9CREN</name>
<dbReference type="PANTHER" id="PTHR42912">
    <property type="entry name" value="METHYLTRANSFERASE"/>
    <property type="match status" value="1"/>
</dbReference>
<dbReference type="GO" id="GO:0008757">
    <property type="term" value="F:S-adenosylmethionine-dependent methyltransferase activity"/>
    <property type="evidence" value="ECO:0007669"/>
    <property type="project" value="InterPro"/>
</dbReference>
<dbReference type="SUPFAM" id="SSF53335">
    <property type="entry name" value="S-adenosyl-L-methionine-dependent methyltransferases"/>
    <property type="match status" value="1"/>
</dbReference>
<keyword evidence="2" id="KW-0489">Methyltransferase</keyword>
<evidence type="ECO:0000313" key="2">
    <source>
        <dbReference type="EMBL" id="HEW64448.1"/>
    </source>
</evidence>
<dbReference type="InterPro" id="IPR050508">
    <property type="entry name" value="Methyltransf_Superfamily"/>
</dbReference>